<dbReference type="PANTHER" id="PTHR33307:SF6">
    <property type="entry name" value="ALPHA-RHAMNOSIDASE (EUROFUNG)-RELATED"/>
    <property type="match status" value="1"/>
</dbReference>
<protein>
    <recommendedName>
        <fullName evidence="2">alpha-L-rhamnosidase</fullName>
        <ecNumber evidence="2">3.2.1.40</ecNumber>
    </recommendedName>
</protein>
<evidence type="ECO:0000256" key="1">
    <source>
        <dbReference type="ARBA" id="ARBA00001445"/>
    </source>
</evidence>
<dbReference type="Gene3D" id="2.60.40.10">
    <property type="entry name" value="Immunoglobulins"/>
    <property type="match status" value="1"/>
</dbReference>
<dbReference type="InterPro" id="IPR035396">
    <property type="entry name" value="Bac_rhamnosid6H"/>
</dbReference>
<evidence type="ECO:0000259" key="6">
    <source>
        <dbReference type="Pfam" id="PF17389"/>
    </source>
</evidence>
<dbReference type="Pfam" id="PF08531">
    <property type="entry name" value="Bac_rhamnosid_N"/>
    <property type="match status" value="1"/>
</dbReference>
<dbReference type="Gene3D" id="2.60.120.260">
    <property type="entry name" value="Galactose-binding domain-like"/>
    <property type="match status" value="2"/>
</dbReference>
<dbReference type="GO" id="GO:0030596">
    <property type="term" value="F:alpha-L-rhamnosidase activity"/>
    <property type="evidence" value="ECO:0007669"/>
    <property type="project" value="UniProtKB-EC"/>
</dbReference>
<dbReference type="Pfam" id="PF17389">
    <property type="entry name" value="Bac_rhamnosid6H"/>
    <property type="match status" value="1"/>
</dbReference>
<dbReference type="EMBL" id="CP068595">
    <property type="protein sequence ID" value="QQZ61197.1"/>
    <property type="molecule type" value="Genomic_DNA"/>
</dbReference>
<dbReference type="SUPFAM" id="SSF48208">
    <property type="entry name" value="Six-hairpin glycosidases"/>
    <property type="match status" value="1"/>
</dbReference>
<comment type="catalytic activity">
    <reaction evidence="1">
        <text>Hydrolysis of terminal non-reducing alpha-L-rhamnose residues in alpha-L-rhamnosides.</text>
        <dbReference type="EC" id="3.2.1.40"/>
    </reaction>
</comment>
<evidence type="ECO:0000256" key="2">
    <source>
        <dbReference type="ARBA" id="ARBA00012652"/>
    </source>
</evidence>
<dbReference type="Pfam" id="PF05592">
    <property type="entry name" value="Bac_rhamnosid"/>
    <property type="match status" value="1"/>
</dbReference>
<dbReference type="KEGG" id="pson:JI735_33320"/>
<evidence type="ECO:0000313" key="8">
    <source>
        <dbReference type="EMBL" id="QQZ61197.1"/>
    </source>
</evidence>
<evidence type="ECO:0000313" key="9">
    <source>
        <dbReference type="Proteomes" id="UP000595841"/>
    </source>
</evidence>
<dbReference type="InterPro" id="IPR016007">
    <property type="entry name" value="Alpha_rhamnosid"/>
</dbReference>
<dbReference type="Gene3D" id="2.60.420.10">
    <property type="entry name" value="Maltose phosphorylase, domain 3"/>
    <property type="match status" value="1"/>
</dbReference>
<dbReference type="Pfam" id="PF25788">
    <property type="entry name" value="Ig_Rha78A_N"/>
    <property type="match status" value="1"/>
</dbReference>
<dbReference type="GO" id="GO:0005975">
    <property type="term" value="P:carbohydrate metabolic process"/>
    <property type="evidence" value="ECO:0007669"/>
    <property type="project" value="InterPro"/>
</dbReference>
<dbReference type="InterPro" id="IPR035398">
    <property type="entry name" value="Bac_rhamnosid_C"/>
</dbReference>
<feature type="domain" description="Alpha-L-rhamnosidase C-terminal" evidence="7">
    <location>
        <begin position="799"/>
        <end position="860"/>
    </location>
</feature>
<feature type="domain" description="Bacterial alpha-L-rhamnosidase N-terminal" evidence="5">
    <location>
        <begin position="112"/>
        <end position="279"/>
    </location>
</feature>
<dbReference type="EC" id="3.2.1.40" evidence="2"/>
<evidence type="ECO:0000259" key="4">
    <source>
        <dbReference type="Pfam" id="PF05592"/>
    </source>
</evidence>
<accession>A0A974SCT5</accession>
<reference evidence="8 9" key="1">
    <citation type="submission" date="2021-01" db="EMBL/GenBank/DDBJ databases">
        <title>Whole genome sequence of Paenibacillus sonchi LMG 24727 for comparative genomics.</title>
        <authorList>
            <person name="Lee G."/>
            <person name="Kim M.-J."/>
            <person name="Lim K."/>
            <person name="Shin J.-H."/>
        </authorList>
    </citation>
    <scope>NUCLEOTIDE SEQUENCE [LARGE SCALE GENOMIC DNA]</scope>
    <source>
        <strain evidence="8 9">LMG 24727</strain>
    </source>
</reference>
<sequence>MIQSNYQLIAYSNGEVIWNSGIVTGSESQFIRYDGAELVSRQQVNWNLSVTTVDETGIQETAHSEFARFEMGLLHPADWQAKWIEPESEIDIEDRKPAPYLRRTLEVKPGLKQARIYQTAHGLYEFWINGHTGTEDKFKPGLTSYYARIQIQAYDITKLLKEGSNAWAVMLGDGWWRGMTGGTVKNNFGYKLHYFGQIELTYENGEREVIGTDERFKYATGGMLASDMLMGDIFDARKEFVDWKLAVFDDNSWMNVHCTTEHADVRLIASSSVPVREKEQFTAQPFRDAAGQLVLDFGQNIAGYVKMKLKNCKAGQKIRLVHGEDLKDGCFSLDNIKHGVLQSSEFQEVIYYCSGNAEEEYCPLFSIFGFRYVLVEGYNEDINEGDFTAIAVYSDMEETGSFICSNLLINKLVLNSFWSQKGNFMDVPVDCPTRERNAWTGDAQIYVRTAADFMNVYSFFEKWLKDLSLEQYASGKVGITFPSTSSVHNPVELERNIKDNPLWALAGPSGNGSIGEDSAGWGDAAVWIPYMIYLCYGDKQILVNQYETARKWVDYMLACAKEHNPLYEQESQYLNYEEGELDADYIFDTKMHFGEWLEPITKEDTGESVAEAIIRMRTHGNPRVATAYMCRSAENVAHMAQILGNQEDCTKYKKIADKIRKVYDRYLIGDDGVIEPGHQAAYVRVLAMDLCSEEKRESVVKQLLKEIENNNYRLNTGFLSTPFLLHVLVDYGYSEIAFRILEQTENPSWLHAVLLGSTTILENWDGMDRHHGSYNHYSYGAVCDFLFSRVAGITPLFEAPGYREFELRPIIGGTLTHAEASYECPYGTIRSRWKKTKNGLIYECSVPVNTRARVYLPDGQCISVGSGDYRFSVGA</sequence>
<name>A0A974SCT5_9BACL</name>
<dbReference type="InterPro" id="IPR008902">
    <property type="entry name" value="Rhamnosid_concanavalin"/>
</dbReference>
<dbReference type="InterPro" id="IPR012341">
    <property type="entry name" value="6hp_glycosidase-like_sf"/>
</dbReference>
<gene>
    <name evidence="8" type="ORF">JI735_33320</name>
</gene>
<dbReference type="Proteomes" id="UP000595841">
    <property type="component" value="Chromosome"/>
</dbReference>
<feature type="domain" description="Alpha-L-rhamnosidase concanavalin-like" evidence="4">
    <location>
        <begin position="290"/>
        <end position="393"/>
    </location>
</feature>
<dbReference type="Pfam" id="PF17390">
    <property type="entry name" value="Bac_rhamnosid_C"/>
    <property type="match status" value="1"/>
</dbReference>
<dbReference type="AlphaFoldDB" id="A0A974SCT5"/>
<evidence type="ECO:0000259" key="7">
    <source>
        <dbReference type="Pfam" id="PF17390"/>
    </source>
</evidence>
<dbReference type="InterPro" id="IPR013737">
    <property type="entry name" value="Bac_rhamnosid_N"/>
</dbReference>
<dbReference type="PANTHER" id="PTHR33307">
    <property type="entry name" value="ALPHA-RHAMNOSIDASE (EUROFUNG)"/>
    <property type="match status" value="1"/>
</dbReference>
<evidence type="ECO:0000256" key="3">
    <source>
        <dbReference type="ARBA" id="ARBA00022801"/>
    </source>
</evidence>
<dbReference type="InterPro" id="IPR013783">
    <property type="entry name" value="Ig-like_fold"/>
</dbReference>
<dbReference type="Gene3D" id="1.50.10.10">
    <property type="match status" value="1"/>
</dbReference>
<keyword evidence="9" id="KW-1185">Reference proteome</keyword>
<dbReference type="PIRSF" id="PIRSF010631">
    <property type="entry name" value="A-rhamnsds"/>
    <property type="match status" value="1"/>
</dbReference>
<organism evidence="8 9">
    <name type="scientific">Paenibacillus sonchi</name>
    <dbReference type="NCBI Taxonomy" id="373687"/>
    <lineage>
        <taxon>Bacteria</taxon>
        <taxon>Bacillati</taxon>
        <taxon>Bacillota</taxon>
        <taxon>Bacilli</taxon>
        <taxon>Bacillales</taxon>
        <taxon>Paenibacillaceae</taxon>
        <taxon>Paenibacillus</taxon>
        <taxon>Paenibacillus sonchi group</taxon>
    </lineage>
</organism>
<proteinExistence type="predicted"/>
<dbReference type="InterPro" id="IPR008928">
    <property type="entry name" value="6-hairpin_glycosidase_sf"/>
</dbReference>
<evidence type="ECO:0000259" key="5">
    <source>
        <dbReference type="Pfam" id="PF08531"/>
    </source>
</evidence>
<feature type="domain" description="Alpha-L-rhamnosidase six-hairpin glycosidase" evidence="6">
    <location>
        <begin position="397"/>
        <end position="790"/>
    </location>
</feature>
<keyword evidence="3 8" id="KW-0378">Hydrolase</keyword>